<name>A0A0L8GK02_OCTBM</name>
<dbReference type="GO" id="GO:0017046">
    <property type="term" value="F:peptide hormone binding"/>
    <property type="evidence" value="ECO:0007669"/>
    <property type="project" value="TreeGrafter"/>
</dbReference>
<reference evidence="6" key="1">
    <citation type="submission" date="2015-07" db="EMBL/GenBank/DDBJ databases">
        <title>MeaNS - Measles Nucleotide Surveillance Program.</title>
        <authorList>
            <person name="Tran T."/>
            <person name="Druce J."/>
        </authorList>
    </citation>
    <scope>NUCLEOTIDE SEQUENCE</scope>
    <source>
        <strain evidence="6">UCB-OBI-ISO-001</strain>
        <tissue evidence="6">Gonad</tissue>
    </source>
</reference>
<dbReference type="PANTHER" id="PTHR44755">
    <property type="entry name" value="NATRIURETIC PEPTIDE RECEPTOR 3-RELATED"/>
    <property type="match status" value="1"/>
</dbReference>
<organism evidence="6">
    <name type="scientific">Octopus bimaculoides</name>
    <name type="common">California two-spotted octopus</name>
    <dbReference type="NCBI Taxonomy" id="37653"/>
    <lineage>
        <taxon>Eukaryota</taxon>
        <taxon>Metazoa</taxon>
        <taxon>Spiralia</taxon>
        <taxon>Lophotrochozoa</taxon>
        <taxon>Mollusca</taxon>
        <taxon>Cephalopoda</taxon>
        <taxon>Coleoidea</taxon>
        <taxon>Octopodiformes</taxon>
        <taxon>Octopoda</taxon>
        <taxon>Incirrata</taxon>
        <taxon>Octopodidae</taxon>
        <taxon>Octopus</taxon>
    </lineage>
</organism>
<keyword evidence="2" id="KW-0812">Transmembrane</keyword>
<keyword evidence="3" id="KW-1133">Transmembrane helix</keyword>
<dbReference type="GO" id="GO:0038023">
    <property type="term" value="F:signaling receptor activity"/>
    <property type="evidence" value="ECO:0007669"/>
    <property type="project" value="TreeGrafter"/>
</dbReference>
<evidence type="ECO:0000259" key="5">
    <source>
        <dbReference type="Pfam" id="PF01094"/>
    </source>
</evidence>
<feature type="domain" description="Receptor ligand binding region" evidence="5">
    <location>
        <begin position="66"/>
        <end position="168"/>
    </location>
</feature>
<dbReference type="InterPro" id="IPR001828">
    <property type="entry name" value="ANF_lig-bd_rcpt"/>
</dbReference>
<dbReference type="Pfam" id="PF01094">
    <property type="entry name" value="ANF_receptor"/>
    <property type="match status" value="1"/>
</dbReference>
<dbReference type="AlphaFoldDB" id="A0A0L8GK02"/>
<sequence length="302" mass="34857">MPHNQSFDYGHAGALPLVEQIDRSQGLFFNIYHEFVTTYLAIILVTQTVRRHIDEYTVRQSVDQVNYADSRCSFVYPINEAINFYVRKELDVIFGPFCDYAAAPLARQITFWSIPMLTAGAMAADFARYRLLHYPLLTRIGPNFISLTQFLSTMLRGYKWNIVQLLYDPYGQGYFEDKFCHIASDSIHYGLKDEFKAPYQKFEKTEDLLTELGTVLGVNVAERFLATKTRNCGHRNSDIERVSFRHQENYPINEAIRFYVRKERDASFGPFCDHAAAPPARQITFWSIPILTTCAMAAEFSL</sequence>
<comment type="subcellular location">
    <subcellularLocation>
        <location evidence="1">Membrane</location>
    </subcellularLocation>
</comment>
<gene>
    <name evidence="6" type="ORF">OCBIM_22032300mg</name>
</gene>
<evidence type="ECO:0000256" key="2">
    <source>
        <dbReference type="ARBA" id="ARBA00022692"/>
    </source>
</evidence>
<evidence type="ECO:0000313" key="6">
    <source>
        <dbReference type="EMBL" id="KOF77268.1"/>
    </source>
</evidence>
<proteinExistence type="predicted"/>
<dbReference type="EMBL" id="KQ421519">
    <property type="protein sequence ID" value="KOF77268.1"/>
    <property type="molecule type" value="Genomic_DNA"/>
</dbReference>
<evidence type="ECO:0000256" key="1">
    <source>
        <dbReference type="ARBA" id="ARBA00004370"/>
    </source>
</evidence>
<dbReference type="InterPro" id="IPR028082">
    <property type="entry name" value="Peripla_BP_I"/>
</dbReference>
<protein>
    <recommendedName>
        <fullName evidence="5">Receptor ligand binding region domain-containing protein</fullName>
    </recommendedName>
</protein>
<dbReference type="GO" id="GO:0007165">
    <property type="term" value="P:signal transduction"/>
    <property type="evidence" value="ECO:0007669"/>
    <property type="project" value="TreeGrafter"/>
</dbReference>
<dbReference type="Gene3D" id="3.40.50.2300">
    <property type="match status" value="2"/>
</dbReference>
<dbReference type="InterPro" id="IPR052612">
    <property type="entry name" value="ANP_Clearance_Receptor"/>
</dbReference>
<dbReference type="GO" id="GO:0016020">
    <property type="term" value="C:membrane"/>
    <property type="evidence" value="ECO:0007669"/>
    <property type="project" value="UniProtKB-SubCell"/>
</dbReference>
<dbReference type="OrthoDB" id="10065302at2759"/>
<keyword evidence="4" id="KW-0472">Membrane</keyword>
<evidence type="ECO:0000256" key="3">
    <source>
        <dbReference type="ARBA" id="ARBA00022989"/>
    </source>
</evidence>
<dbReference type="SUPFAM" id="SSF53822">
    <property type="entry name" value="Periplasmic binding protein-like I"/>
    <property type="match status" value="1"/>
</dbReference>
<dbReference type="PANTHER" id="PTHR44755:SF11">
    <property type="entry name" value="ATRIAL NATRIURETIC PEPTIDE RECEPTOR 3 ISOFORM X1"/>
    <property type="match status" value="1"/>
</dbReference>
<accession>A0A0L8GK02</accession>
<evidence type="ECO:0000256" key="4">
    <source>
        <dbReference type="ARBA" id="ARBA00023136"/>
    </source>
</evidence>